<protein>
    <submittedName>
        <fullName evidence="5">Uncharacterized protein AlNc14C92G5755</fullName>
    </submittedName>
</protein>
<gene>
    <name evidence="5" type="primary">AlNc14C92G5755</name>
    <name evidence="5" type="ORF">ALNC14_065340</name>
</gene>
<organism evidence="5">
    <name type="scientific">Albugo laibachii Nc14</name>
    <dbReference type="NCBI Taxonomy" id="890382"/>
    <lineage>
        <taxon>Eukaryota</taxon>
        <taxon>Sar</taxon>
        <taxon>Stramenopiles</taxon>
        <taxon>Oomycota</taxon>
        <taxon>Peronosporomycetes</taxon>
        <taxon>Albuginales</taxon>
        <taxon>Albuginaceae</taxon>
        <taxon>Albugo</taxon>
    </lineage>
</organism>
<dbReference type="AlphaFoldDB" id="F0WGM7"/>
<reference evidence="5" key="1">
    <citation type="journal article" date="2011" name="PLoS Biol.">
        <title>Gene gain and loss during evolution of obligate parasitism in the white rust pathogen of Arabidopsis thaliana.</title>
        <authorList>
            <person name="Kemen E."/>
            <person name="Gardiner A."/>
            <person name="Schultz-Larsen T."/>
            <person name="Kemen A.C."/>
            <person name="Balmuth A.L."/>
            <person name="Robert-Seilaniantz A."/>
            <person name="Bailey K."/>
            <person name="Holub E."/>
            <person name="Studholme D.J."/>
            <person name="Maclean D."/>
            <person name="Jones J.D."/>
        </authorList>
    </citation>
    <scope>NUCLEOTIDE SEQUENCE</scope>
</reference>
<dbReference type="PANTHER" id="PTHR12771:SF56">
    <property type="entry name" value="CED-12"/>
    <property type="match status" value="1"/>
</dbReference>
<dbReference type="PROSITE" id="PS51335">
    <property type="entry name" value="ELMO"/>
    <property type="match status" value="1"/>
</dbReference>
<dbReference type="InterPro" id="IPR001876">
    <property type="entry name" value="Znf_RanBP2"/>
</dbReference>
<feature type="domain" description="ELMO" evidence="4">
    <location>
        <begin position="242"/>
        <end position="411"/>
    </location>
</feature>
<dbReference type="SUPFAM" id="SSF90209">
    <property type="entry name" value="Ran binding protein zinc finger-like"/>
    <property type="match status" value="1"/>
</dbReference>
<name>F0WGM7_9STRA</name>
<keyword evidence="1" id="KW-0479">Metal-binding</keyword>
<dbReference type="InterPro" id="IPR036443">
    <property type="entry name" value="Znf_RanBP2_sf"/>
</dbReference>
<keyword evidence="3" id="KW-0862">Zinc</keyword>
<dbReference type="Pfam" id="PF04727">
    <property type="entry name" value="ELMO_CED12"/>
    <property type="match status" value="1"/>
</dbReference>
<proteinExistence type="predicted"/>
<evidence type="ECO:0000259" key="4">
    <source>
        <dbReference type="PROSITE" id="PS51335"/>
    </source>
</evidence>
<dbReference type="PANTHER" id="PTHR12771">
    <property type="entry name" value="ENGULFMENT AND CELL MOTILITY"/>
    <property type="match status" value="1"/>
</dbReference>
<dbReference type="GO" id="GO:0008270">
    <property type="term" value="F:zinc ion binding"/>
    <property type="evidence" value="ECO:0007669"/>
    <property type="project" value="UniProtKB-KW"/>
</dbReference>
<dbReference type="EMBL" id="FR824137">
    <property type="protein sequence ID" value="CCA20391.1"/>
    <property type="molecule type" value="Genomic_DNA"/>
</dbReference>
<dbReference type="PROSITE" id="PS01358">
    <property type="entry name" value="ZF_RANBP2_1"/>
    <property type="match status" value="1"/>
</dbReference>
<dbReference type="SMART" id="SM00547">
    <property type="entry name" value="ZnF_RBZ"/>
    <property type="match status" value="1"/>
</dbReference>
<dbReference type="InterPro" id="IPR006816">
    <property type="entry name" value="ELMO_dom"/>
</dbReference>
<dbReference type="Gene3D" id="2.30.30.380">
    <property type="entry name" value="Zn-finger domain of Sec23/24"/>
    <property type="match status" value="1"/>
</dbReference>
<sequence>MSHHASWDAAGPQILNRAPSDSAFIKKQESMLVAHSVNDIASNFENCSRNGAVLIKYLPTTESFEQAQESHAAVMGAFPLDCTCPEDIDINSTDTRWVCHVCTFLNHPELFQCEICDTFCVDGVKVQMSENDASGYRARTSGFSSEVYSKLSRVSRSLKGTMKLASSPPVSGNESDDLIIAARTKLQRLHSGASSKITSAKQAIFQRARRSSADLLVSEETMAVLDVLQADLNHRCVRGNDMFEVLLVRLWNTIHKNPLRQFQESGTSKAFERSSSRWVELGFQREDPQTDFRGGGILALKCLVYVFERYPHKMLDIVKHQQPSGSKKWYPVCAAGINLTCIIADILHLGTGGYANTYEIYWKLFAEPNGFYELFYWAFVKMDAAWHRFSGSYMEFSVVLKSTRHMIQSMLQHGPQSVEDLRIAAELTRVEKFVDPFAQPLRYENDQVSVPYETLDRSRGSLTDRNFTRAVVLASC</sequence>
<reference evidence="5" key="2">
    <citation type="submission" date="2011-02" db="EMBL/GenBank/DDBJ databases">
        <authorList>
            <person name="MacLean D."/>
        </authorList>
    </citation>
    <scope>NUCLEOTIDE SEQUENCE</scope>
</reference>
<evidence type="ECO:0000256" key="2">
    <source>
        <dbReference type="ARBA" id="ARBA00022771"/>
    </source>
</evidence>
<accession>F0WGM7</accession>
<evidence type="ECO:0000313" key="5">
    <source>
        <dbReference type="EMBL" id="CCA20391.1"/>
    </source>
</evidence>
<evidence type="ECO:0000256" key="3">
    <source>
        <dbReference type="ARBA" id="ARBA00022833"/>
    </source>
</evidence>
<keyword evidence="2" id="KW-0863">Zinc-finger</keyword>
<evidence type="ECO:0000256" key="1">
    <source>
        <dbReference type="ARBA" id="ARBA00022723"/>
    </source>
</evidence>
<dbReference type="InterPro" id="IPR050868">
    <property type="entry name" value="ELMO_domain-containing"/>
</dbReference>
<dbReference type="HOGENOM" id="CLU_031514_0_0_1"/>